<organism evidence="3 4">
    <name type="scientific">Pseudooceanicola lipolyticus</name>
    <dbReference type="NCBI Taxonomy" id="2029104"/>
    <lineage>
        <taxon>Bacteria</taxon>
        <taxon>Pseudomonadati</taxon>
        <taxon>Pseudomonadota</taxon>
        <taxon>Alphaproteobacteria</taxon>
        <taxon>Rhodobacterales</taxon>
        <taxon>Paracoccaceae</taxon>
        <taxon>Pseudooceanicola</taxon>
    </lineage>
</organism>
<gene>
    <name evidence="3" type="ORF">CVM52_20755</name>
</gene>
<feature type="region of interest" description="Disordered" evidence="1">
    <location>
        <begin position="82"/>
        <end position="108"/>
    </location>
</feature>
<evidence type="ECO:0000256" key="1">
    <source>
        <dbReference type="SAM" id="MobiDB-lite"/>
    </source>
</evidence>
<feature type="chain" id="PRO_5014831628" evidence="2">
    <location>
        <begin position="25"/>
        <end position="108"/>
    </location>
</feature>
<keyword evidence="2" id="KW-0732">Signal</keyword>
<protein>
    <submittedName>
        <fullName evidence="3">Uncharacterized protein</fullName>
    </submittedName>
</protein>
<dbReference type="EMBL" id="PGTB01000146">
    <property type="protein sequence ID" value="PJE34730.1"/>
    <property type="molecule type" value="Genomic_DNA"/>
</dbReference>
<comment type="caution">
    <text evidence="3">The sequence shown here is derived from an EMBL/GenBank/DDBJ whole genome shotgun (WGS) entry which is preliminary data.</text>
</comment>
<feature type="non-terminal residue" evidence="3">
    <location>
        <position position="108"/>
    </location>
</feature>
<dbReference type="AlphaFoldDB" id="A0A2M8IW20"/>
<proteinExistence type="predicted"/>
<feature type="signal peptide" evidence="2">
    <location>
        <begin position="1"/>
        <end position="24"/>
    </location>
</feature>
<evidence type="ECO:0000313" key="4">
    <source>
        <dbReference type="Proteomes" id="UP000231553"/>
    </source>
</evidence>
<dbReference type="RefSeq" id="WP_133119914.1">
    <property type="nucleotide sequence ID" value="NZ_PGTB01000146.1"/>
</dbReference>
<name>A0A2M8IW20_9RHOB</name>
<sequence length="108" mass="11693">MQWLFRALMIVLAALLLWGGPAAARLPPDVSETVKPEKPAHALRYAQRGGAAFKAKPQRQALRLSRGAPPRLKVARAVRNLSRASVNRKAPGAGTHRLTNTAAARRAQ</sequence>
<accession>A0A2M8IW20</accession>
<feature type="region of interest" description="Disordered" evidence="1">
    <location>
        <begin position="48"/>
        <end position="69"/>
    </location>
</feature>
<reference evidence="3 4" key="1">
    <citation type="journal article" date="2018" name="Int. J. Syst. Evol. Microbiol.">
        <title>Pseudooceanicola lipolyticus sp. nov., a marine alphaproteobacterium, reclassification of Oceanicola flagellatus as Pseudooceanicola flagellatus comb. nov. and emended description of the genus Pseudooceanicola.</title>
        <authorList>
            <person name="Huang M.-M."/>
            <person name="Guo L.-L."/>
            <person name="Wu Y.-H."/>
            <person name="Lai Q.-L."/>
            <person name="Shao Z.-Z."/>
            <person name="Wang C.-S."/>
            <person name="Wu M."/>
            <person name="Xu X.-W."/>
        </authorList>
    </citation>
    <scope>NUCLEOTIDE SEQUENCE [LARGE SCALE GENOMIC DNA]</scope>
    <source>
        <strain evidence="3 4">157</strain>
    </source>
</reference>
<evidence type="ECO:0000256" key="2">
    <source>
        <dbReference type="SAM" id="SignalP"/>
    </source>
</evidence>
<evidence type="ECO:0000313" key="3">
    <source>
        <dbReference type="EMBL" id="PJE34730.1"/>
    </source>
</evidence>
<keyword evidence="4" id="KW-1185">Reference proteome</keyword>
<dbReference type="Proteomes" id="UP000231553">
    <property type="component" value="Unassembled WGS sequence"/>
</dbReference>